<comment type="cofactor">
    <cofactor evidence="1">
        <name>Fe(2+)</name>
        <dbReference type="ChEBI" id="CHEBI:29033"/>
    </cofactor>
</comment>
<dbReference type="EMBL" id="BAAAXF010000051">
    <property type="protein sequence ID" value="GAA3499991.1"/>
    <property type="molecule type" value="Genomic_DNA"/>
</dbReference>
<keyword evidence="3" id="KW-0479">Metal-binding</keyword>
<keyword evidence="6" id="KW-0408">Iron</keyword>
<dbReference type="InterPro" id="IPR003819">
    <property type="entry name" value="TauD/TfdA-like"/>
</dbReference>
<dbReference type="PANTHER" id="PTHR30468">
    <property type="entry name" value="ALPHA-KETOGLUTARATE-DEPENDENT SULFONATE DIOXYGENASE"/>
    <property type="match status" value="1"/>
</dbReference>
<proteinExistence type="inferred from homology"/>
<dbReference type="InterPro" id="IPR042098">
    <property type="entry name" value="TauD-like_sf"/>
</dbReference>
<dbReference type="Gene3D" id="3.60.130.10">
    <property type="entry name" value="Clavaminate synthase-like"/>
    <property type="match status" value="1"/>
</dbReference>
<evidence type="ECO:0000313" key="8">
    <source>
        <dbReference type="EMBL" id="GAA3499991.1"/>
    </source>
</evidence>
<evidence type="ECO:0000256" key="3">
    <source>
        <dbReference type="ARBA" id="ARBA00022723"/>
    </source>
</evidence>
<keyword evidence="5" id="KW-0560">Oxidoreductase</keyword>
<keyword evidence="9" id="KW-1185">Reference proteome</keyword>
<evidence type="ECO:0000256" key="4">
    <source>
        <dbReference type="ARBA" id="ARBA00022964"/>
    </source>
</evidence>
<gene>
    <name evidence="8" type="ORF">GCM10019016_070960</name>
</gene>
<reference evidence="9" key="1">
    <citation type="journal article" date="2019" name="Int. J. Syst. Evol. Microbiol.">
        <title>The Global Catalogue of Microorganisms (GCM) 10K type strain sequencing project: providing services to taxonomists for standard genome sequencing and annotation.</title>
        <authorList>
            <consortium name="The Broad Institute Genomics Platform"/>
            <consortium name="The Broad Institute Genome Sequencing Center for Infectious Disease"/>
            <person name="Wu L."/>
            <person name="Ma J."/>
        </authorList>
    </citation>
    <scope>NUCLEOTIDE SEQUENCE [LARGE SCALE GENOMIC DNA]</scope>
    <source>
        <strain evidence="9">JCM 4816</strain>
    </source>
</reference>
<comment type="similarity">
    <text evidence="2">Belongs to the TfdA dioxygenase family.</text>
</comment>
<accession>A0ABP6U115</accession>
<dbReference type="Proteomes" id="UP001501455">
    <property type="component" value="Unassembled WGS sequence"/>
</dbReference>
<evidence type="ECO:0000256" key="6">
    <source>
        <dbReference type="ARBA" id="ARBA00023004"/>
    </source>
</evidence>
<dbReference type="PANTHER" id="PTHR30468:SF5">
    <property type="entry name" value="ALPHA-KETOGLUTARATE-DEPENDENT SULFATE ESTER DIOXYGENASE"/>
    <property type="match status" value="1"/>
</dbReference>
<dbReference type="GO" id="GO:0051213">
    <property type="term" value="F:dioxygenase activity"/>
    <property type="evidence" value="ECO:0007669"/>
    <property type="project" value="UniProtKB-KW"/>
</dbReference>
<keyword evidence="4 8" id="KW-0223">Dioxygenase</keyword>
<dbReference type="SUPFAM" id="SSF51197">
    <property type="entry name" value="Clavaminate synthase-like"/>
    <property type="match status" value="1"/>
</dbReference>
<organism evidence="8 9">
    <name type="scientific">Streptomyces prasinosporus</name>
    <dbReference type="NCBI Taxonomy" id="68256"/>
    <lineage>
        <taxon>Bacteria</taxon>
        <taxon>Bacillati</taxon>
        <taxon>Actinomycetota</taxon>
        <taxon>Actinomycetes</taxon>
        <taxon>Kitasatosporales</taxon>
        <taxon>Streptomycetaceae</taxon>
        <taxon>Streptomyces</taxon>
        <taxon>Streptomyces albogriseolus group</taxon>
    </lineage>
</organism>
<evidence type="ECO:0000313" key="9">
    <source>
        <dbReference type="Proteomes" id="UP001501455"/>
    </source>
</evidence>
<evidence type="ECO:0000259" key="7">
    <source>
        <dbReference type="Pfam" id="PF02668"/>
    </source>
</evidence>
<comment type="caution">
    <text evidence="8">The sequence shown here is derived from an EMBL/GenBank/DDBJ whole genome shotgun (WGS) entry which is preliminary data.</text>
</comment>
<evidence type="ECO:0000256" key="2">
    <source>
        <dbReference type="ARBA" id="ARBA00005896"/>
    </source>
</evidence>
<protein>
    <submittedName>
        <fullName evidence="8">TauD/TfdA family dioxygenase</fullName>
    </submittedName>
</protein>
<feature type="domain" description="TauD/TfdA-like" evidence="7">
    <location>
        <begin position="27"/>
        <end position="285"/>
    </location>
</feature>
<name>A0ABP6U115_9ACTN</name>
<evidence type="ECO:0000256" key="5">
    <source>
        <dbReference type="ARBA" id="ARBA00023002"/>
    </source>
</evidence>
<sequence>MRSAAAPDTVRDFRIRWGGMLVSVFDIRRIGGKIGAQVMGVDLSTELPDAVFRQIHEAFLEYKVLFFRDQDITDAQQLAFAGRFGPLTQTHPMMRTVDASQQVIAVDGEDQRADHWHTDISFTTTPSLGTTLRSVVLPPYGGDTLVANAAAGYKDLPAELRAVADRLWAVHTNHAEQPRLGTERGEKVRAAFLARRFETAHPVVRVHPESGEPSLFLGGFAQWLVGVEPRESRPILDVLQGYVRRPENTARWTWRPGDVLIFDNRSTQHYAVNDYGSHRRVLHRVSVTGDVPVGLDGKQSYALREGE</sequence>
<dbReference type="InterPro" id="IPR051323">
    <property type="entry name" value="AtsK-like"/>
</dbReference>
<dbReference type="Pfam" id="PF02668">
    <property type="entry name" value="TauD"/>
    <property type="match status" value="1"/>
</dbReference>
<evidence type="ECO:0000256" key="1">
    <source>
        <dbReference type="ARBA" id="ARBA00001954"/>
    </source>
</evidence>